<dbReference type="Proteomes" id="UP000274046">
    <property type="component" value="Unassembled WGS sequence"/>
</dbReference>
<gene>
    <name evidence="1" type="ORF">D7004_04055</name>
</gene>
<reference evidence="1 2" key="1">
    <citation type="submission" date="2018-10" db="EMBL/GenBank/DDBJ databases">
        <title>Genome sequencing of Pedobacter jejuensis TNB23.</title>
        <authorList>
            <person name="Cho Y.-J."/>
            <person name="Cho A."/>
            <person name="Kim O.-S."/>
        </authorList>
    </citation>
    <scope>NUCLEOTIDE SEQUENCE [LARGE SCALE GENOMIC DNA]</scope>
    <source>
        <strain evidence="1 2">TNB23</strain>
    </source>
</reference>
<keyword evidence="2" id="KW-1185">Reference proteome</keyword>
<dbReference type="EMBL" id="RBEE01000005">
    <property type="protein sequence ID" value="RNL55492.1"/>
    <property type="molecule type" value="Genomic_DNA"/>
</dbReference>
<evidence type="ECO:0000313" key="1">
    <source>
        <dbReference type="EMBL" id="RNL55492.1"/>
    </source>
</evidence>
<evidence type="ECO:0000313" key="2">
    <source>
        <dbReference type="Proteomes" id="UP000274046"/>
    </source>
</evidence>
<name>A0A3N0C182_9SPHI</name>
<comment type="caution">
    <text evidence="1">The sequence shown here is derived from an EMBL/GenBank/DDBJ whole genome shotgun (WGS) entry which is preliminary data.</text>
</comment>
<sequence length="330" mass="38085">MEGKLQTGRDVIAGAIIILNNRNVSNSNNLGNFKITAKIGDTLKIKSPFYNDFTKVLNDSLPQTFLLNSKELDLGEVKITFNKRKTIDSLLLLAFSKLDKNAYSKQGFLRQSITENNSKIVLLNEGVLNFFIPKIDELTVEEKGYKAVKINIKSSCTPVQLADKKIILNSNPQVKLRRGITPDYYYHQLTEHILTESIHDDGNFIIINIRSNLPKFSIVANYIYTITKDSNSLKQIQSYEEDQRGDYFFMNFEYLNNEVISIHSSAKQFRQGVFYSTNDEFFLRQKLSTFDYPINFNANKCGLHLYKETSDCDDVKKYKEFNKIADQKYF</sequence>
<proteinExistence type="predicted"/>
<dbReference type="AlphaFoldDB" id="A0A3N0C182"/>
<accession>A0A3N0C182</accession>
<organism evidence="1 2">
    <name type="scientific">Pedobacter jejuensis</name>
    <dbReference type="NCBI Taxonomy" id="1268550"/>
    <lineage>
        <taxon>Bacteria</taxon>
        <taxon>Pseudomonadati</taxon>
        <taxon>Bacteroidota</taxon>
        <taxon>Sphingobacteriia</taxon>
        <taxon>Sphingobacteriales</taxon>
        <taxon>Sphingobacteriaceae</taxon>
        <taxon>Pedobacter</taxon>
    </lineage>
</organism>
<dbReference type="OrthoDB" id="123183at117747"/>
<protein>
    <submittedName>
        <fullName evidence="1">Uncharacterized protein</fullName>
    </submittedName>
</protein>